<keyword evidence="2" id="KW-1003">Cell membrane</keyword>
<dbReference type="Pfam" id="PF00021">
    <property type="entry name" value="UPAR_LY6"/>
    <property type="match status" value="1"/>
</dbReference>
<evidence type="ECO:0000313" key="12">
    <source>
        <dbReference type="EMBL" id="KAK5911107.1"/>
    </source>
</evidence>
<dbReference type="EMBL" id="JAURVH010001528">
    <property type="protein sequence ID" value="KAK5911107.1"/>
    <property type="molecule type" value="Genomic_DNA"/>
</dbReference>
<keyword evidence="8" id="KW-0449">Lipoprotein</keyword>
<dbReference type="SUPFAM" id="SSF57302">
    <property type="entry name" value="Snake toxin-like"/>
    <property type="match status" value="1"/>
</dbReference>
<dbReference type="PROSITE" id="PS51257">
    <property type="entry name" value="PROKAR_LIPOPROTEIN"/>
    <property type="match status" value="1"/>
</dbReference>
<dbReference type="AlphaFoldDB" id="A0AAN8HDB8"/>
<evidence type="ECO:0000256" key="9">
    <source>
        <dbReference type="ARBA" id="ARBA00029446"/>
    </source>
</evidence>
<evidence type="ECO:0000256" key="3">
    <source>
        <dbReference type="ARBA" id="ARBA00022622"/>
    </source>
</evidence>
<evidence type="ECO:0000256" key="10">
    <source>
        <dbReference type="SAM" id="SignalP"/>
    </source>
</evidence>
<sequence length="126" mass="13426">MSKLLWSCAALFTLLVTVEALSCYTCNLNILGSCLIEKTVNCTKAQDGCFVAVAKFSADLLDIHERGCIERSKCSNSSRGSILNVKYTITETCCSNNLCNAAAAPPLPLTAALAAALVAMWSQWGL</sequence>
<feature type="chain" id="PRO_5043053492" description="UPAR/Ly6 domain-containing protein" evidence="10">
    <location>
        <begin position="21"/>
        <end position="126"/>
    </location>
</feature>
<keyword evidence="13" id="KW-1185">Reference proteome</keyword>
<dbReference type="InterPro" id="IPR045860">
    <property type="entry name" value="Snake_toxin-like_sf"/>
</dbReference>
<evidence type="ECO:0000256" key="6">
    <source>
        <dbReference type="ARBA" id="ARBA00023157"/>
    </source>
</evidence>
<dbReference type="GO" id="GO:0098552">
    <property type="term" value="C:side of membrane"/>
    <property type="evidence" value="ECO:0007669"/>
    <property type="project" value="UniProtKB-KW"/>
</dbReference>
<comment type="subcellular location">
    <subcellularLocation>
        <location evidence="1">Cell membrane</location>
        <topology evidence="1">Lipid-anchor</topology>
        <topology evidence="1">GPI-anchor</topology>
    </subcellularLocation>
</comment>
<evidence type="ECO:0000256" key="5">
    <source>
        <dbReference type="ARBA" id="ARBA00023136"/>
    </source>
</evidence>
<dbReference type="PANTHER" id="PTHR47613">
    <property type="entry name" value="SPERM ACROSOME MEMBRANE-ASSOCIATED PROTEIN 4"/>
    <property type="match status" value="1"/>
</dbReference>
<gene>
    <name evidence="12" type="ORF">CgunFtcFv8_005314</name>
</gene>
<evidence type="ECO:0000256" key="2">
    <source>
        <dbReference type="ARBA" id="ARBA00022475"/>
    </source>
</evidence>
<feature type="domain" description="UPAR/Ly6" evidence="11">
    <location>
        <begin position="21"/>
        <end position="114"/>
    </location>
</feature>
<dbReference type="InterPro" id="IPR046354">
    <property type="entry name" value="SPACA4/Bouncer"/>
</dbReference>
<keyword evidence="5" id="KW-0472">Membrane</keyword>
<dbReference type="PANTHER" id="PTHR47613:SF1">
    <property type="entry name" value="SPERM ACROSOME MEMBRANE-ASSOCIATED PROTEIN 4"/>
    <property type="match status" value="1"/>
</dbReference>
<reference evidence="12 13" key="1">
    <citation type="journal article" date="2023" name="Mol. Biol. Evol.">
        <title>Genomics of Secondarily Temperate Adaptation in the Only Non-Antarctic Icefish.</title>
        <authorList>
            <person name="Rivera-Colon A.G."/>
            <person name="Rayamajhi N."/>
            <person name="Minhas B.F."/>
            <person name="Madrigal G."/>
            <person name="Bilyk K.T."/>
            <person name="Yoon V."/>
            <person name="Hune M."/>
            <person name="Gregory S."/>
            <person name="Cheng C.H.C."/>
            <person name="Catchen J.M."/>
        </authorList>
    </citation>
    <scope>NUCLEOTIDE SEQUENCE [LARGE SCALE GENOMIC DNA]</scope>
    <source>
        <tissue evidence="12">White muscle</tissue>
    </source>
</reference>
<proteinExistence type="inferred from homology"/>
<comment type="similarity">
    <text evidence="9">Belongs to the SPACA4/bouncer family.</text>
</comment>
<feature type="signal peptide" evidence="10">
    <location>
        <begin position="1"/>
        <end position="20"/>
    </location>
</feature>
<evidence type="ECO:0000259" key="11">
    <source>
        <dbReference type="SMART" id="SM00134"/>
    </source>
</evidence>
<dbReference type="Gene3D" id="2.10.60.10">
    <property type="entry name" value="CD59"/>
    <property type="match status" value="1"/>
</dbReference>
<dbReference type="GO" id="GO:0005886">
    <property type="term" value="C:plasma membrane"/>
    <property type="evidence" value="ECO:0007669"/>
    <property type="project" value="UniProtKB-SubCell"/>
</dbReference>
<evidence type="ECO:0000256" key="1">
    <source>
        <dbReference type="ARBA" id="ARBA00004609"/>
    </source>
</evidence>
<dbReference type="Proteomes" id="UP001331515">
    <property type="component" value="Unassembled WGS sequence"/>
</dbReference>
<protein>
    <recommendedName>
        <fullName evidence="11">UPAR/Ly6 domain-containing protein</fullName>
    </recommendedName>
</protein>
<evidence type="ECO:0000313" key="13">
    <source>
        <dbReference type="Proteomes" id="UP001331515"/>
    </source>
</evidence>
<dbReference type="GO" id="GO:0035036">
    <property type="term" value="P:sperm-egg recognition"/>
    <property type="evidence" value="ECO:0007669"/>
    <property type="project" value="TreeGrafter"/>
</dbReference>
<evidence type="ECO:0000256" key="8">
    <source>
        <dbReference type="ARBA" id="ARBA00023288"/>
    </source>
</evidence>
<evidence type="ECO:0000256" key="7">
    <source>
        <dbReference type="ARBA" id="ARBA00023180"/>
    </source>
</evidence>
<keyword evidence="7" id="KW-0325">Glycoprotein</keyword>
<keyword evidence="3" id="KW-0336">GPI-anchor</keyword>
<keyword evidence="6" id="KW-1015">Disulfide bond</keyword>
<comment type="caution">
    <text evidence="12">The sequence shown here is derived from an EMBL/GenBank/DDBJ whole genome shotgun (WGS) entry which is preliminary data.</text>
</comment>
<evidence type="ECO:0000256" key="4">
    <source>
        <dbReference type="ARBA" id="ARBA00022729"/>
    </source>
</evidence>
<organism evidence="12 13">
    <name type="scientific">Champsocephalus gunnari</name>
    <name type="common">Mackerel icefish</name>
    <dbReference type="NCBI Taxonomy" id="52237"/>
    <lineage>
        <taxon>Eukaryota</taxon>
        <taxon>Metazoa</taxon>
        <taxon>Chordata</taxon>
        <taxon>Craniata</taxon>
        <taxon>Vertebrata</taxon>
        <taxon>Euteleostomi</taxon>
        <taxon>Actinopterygii</taxon>
        <taxon>Neopterygii</taxon>
        <taxon>Teleostei</taxon>
        <taxon>Neoteleostei</taxon>
        <taxon>Acanthomorphata</taxon>
        <taxon>Eupercaria</taxon>
        <taxon>Perciformes</taxon>
        <taxon>Notothenioidei</taxon>
        <taxon>Channichthyidae</taxon>
        <taxon>Champsocephalus</taxon>
    </lineage>
</organism>
<keyword evidence="4 10" id="KW-0732">Signal</keyword>
<dbReference type="InterPro" id="IPR016054">
    <property type="entry name" value="LY6_UPA_recep-like"/>
</dbReference>
<dbReference type="CDD" id="cd00117">
    <property type="entry name" value="TFP"/>
    <property type="match status" value="1"/>
</dbReference>
<name>A0AAN8HDB8_CHAGU</name>
<accession>A0AAN8HDB8</accession>
<dbReference type="SMART" id="SM00134">
    <property type="entry name" value="LU"/>
    <property type="match status" value="1"/>
</dbReference>